<sequence>MQRTMRHWPVPPTHRDLRGAFLTACHHQLGGHHELEPNANISLMRRFVKESPPTNDIQRHGQAAQKQTSKVQLIPYGHSWLTKSLISRPHFLRGRYLPRGCRQRYLRQSTYMWQLSRVAGIIDQTPPAPAVQPAALHVGRIMLPIRDATASSLRTGRHSALPVSKAEASANPTIRIPVLLSIHCIGFLPPPSLPPPPLPCVVPVQIVRSMHAAQQPAP</sequence>
<keyword evidence="2" id="KW-1185">Reference proteome</keyword>
<comment type="caution">
    <text evidence="1">The sequence shown here is derived from an EMBL/GenBank/DDBJ whole genome shotgun (WGS) entry which is preliminary data.</text>
</comment>
<dbReference type="Proteomes" id="UP000326924">
    <property type="component" value="Unassembled WGS sequence"/>
</dbReference>
<accession>A0A5J5EL70</accession>
<gene>
    <name evidence="1" type="ORF">FN846DRAFT_314356</name>
</gene>
<name>A0A5J5EL70_9PEZI</name>
<evidence type="ECO:0000313" key="2">
    <source>
        <dbReference type="Proteomes" id="UP000326924"/>
    </source>
</evidence>
<dbReference type="EMBL" id="VXIS01000242">
    <property type="protein sequence ID" value="KAA8895829.1"/>
    <property type="molecule type" value="Genomic_DNA"/>
</dbReference>
<dbReference type="InParanoid" id="A0A5J5EL70"/>
<organism evidence="1 2">
    <name type="scientific">Sphaerosporella brunnea</name>
    <dbReference type="NCBI Taxonomy" id="1250544"/>
    <lineage>
        <taxon>Eukaryota</taxon>
        <taxon>Fungi</taxon>
        <taxon>Dikarya</taxon>
        <taxon>Ascomycota</taxon>
        <taxon>Pezizomycotina</taxon>
        <taxon>Pezizomycetes</taxon>
        <taxon>Pezizales</taxon>
        <taxon>Pyronemataceae</taxon>
        <taxon>Sphaerosporella</taxon>
    </lineage>
</organism>
<reference evidence="1 2" key="1">
    <citation type="submission" date="2019-09" db="EMBL/GenBank/DDBJ databases">
        <title>Draft genome of the ectomycorrhizal ascomycete Sphaerosporella brunnea.</title>
        <authorList>
            <consortium name="DOE Joint Genome Institute"/>
            <person name="Benucci G.M."/>
            <person name="Marozzi G."/>
            <person name="Antonielli L."/>
            <person name="Sanchez S."/>
            <person name="Marco P."/>
            <person name="Wang X."/>
            <person name="Falini L.B."/>
            <person name="Barry K."/>
            <person name="Haridas S."/>
            <person name="Lipzen A."/>
            <person name="Labutti K."/>
            <person name="Grigoriev I.V."/>
            <person name="Murat C."/>
            <person name="Martin F."/>
            <person name="Albertini E."/>
            <person name="Donnini D."/>
            <person name="Bonito G."/>
        </authorList>
    </citation>
    <scope>NUCLEOTIDE SEQUENCE [LARGE SCALE GENOMIC DNA]</scope>
    <source>
        <strain evidence="1 2">Sb_GMNB300</strain>
    </source>
</reference>
<proteinExistence type="predicted"/>
<dbReference type="AlphaFoldDB" id="A0A5J5EL70"/>
<protein>
    <submittedName>
        <fullName evidence="1">Uncharacterized protein</fullName>
    </submittedName>
</protein>
<evidence type="ECO:0000313" key="1">
    <source>
        <dbReference type="EMBL" id="KAA8895829.1"/>
    </source>
</evidence>